<comment type="caution">
    <text evidence="1">The sequence shown here is derived from an EMBL/GenBank/DDBJ whole genome shotgun (WGS) entry which is preliminary data.</text>
</comment>
<dbReference type="Proteomes" id="UP000177331">
    <property type="component" value="Unassembled WGS sequence"/>
</dbReference>
<accession>A0A1F7W316</accession>
<dbReference type="SUPFAM" id="SSF52172">
    <property type="entry name" value="CheY-like"/>
    <property type="match status" value="1"/>
</dbReference>
<dbReference type="Gene3D" id="3.40.50.2300">
    <property type="match status" value="1"/>
</dbReference>
<dbReference type="AlphaFoldDB" id="A0A1F7W316"/>
<evidence type="ECO:0000313" key="1">
    <source>
        <dbReference type="EMBL" id="OGL97212.1"/>
    </source>
</evidence>
<protein>
    <recommendedName>
        <fullName evidence="3">Response regulatory domain-containing protein</fullName>
    </recommendedName>
</protein>
<name>A0A1F7W316_9BACT</name>
<dbReference type="STRING" id="1802421.A2318_03645"/>
<dbReference type="InterPro" id="IPR011006">
    <property type="entry name" value="CheY-like_superfamily"/>
</dbReference>
<proteinExistence type="predicted"/>
<evidence type="ECO:0000313" key="2">
    <source>
        <dbReference type="Proteomes" id="UP000177331"/>
    </source>
</evidence>
<evidence type="ECO:0008006" key="3">
    <source>
        <dbReference type="Google" id="ProtNLM"/>
    </source>
</evidence>
<dbReference type="EMBL" id="MGFD01000055">
    <property type="protein sequence ID" value="OGL97212.1"/>
    <property type="molecule type" value="Genomic_DNA"/>
</dbReference>
<sequence>MPPKKKPSLLIIDPDTHLADILMKRFSADGWMVRSAKTVEQAEKLLSRKPSDVVLVDPSKELQPEEVLVKLVDKTAAGARTLILHSADFTRKTITTWKRIEGSAMIRKGEHSIAEFIKRIKKVVSSK</sequence>
<organism evidence="1 2">
    <name type="scientific">Candidatus Uhrbacteria bacterium RIFOXYB2_FULL_45_11</name>
    <dbReference type="NCBI Taxonomy" id="1802421"/>
    <lineage>
        <taxon>Bacteria</taxon>
        <taxon>Candidatus Uhriibacteriota</taxon>
    </lineage>
</organism>
<gene>
    <name evidence="1" type="ORF">A2318_03645</name>
</gene>
<reference evidence="1 2" key="1">
    <citation type="journal article" date="2016" name="Nat. Commun.">
        <title>Thousands of microbial genomes shed light on interconnected biogeochemical processes in an aquifer system.</title>
        <authorList>
            <person name="Anantharaman K."/>
            <person name="Brown C.T."/>
            <person name="Hug L.A."/>
            <person name="Sharon I."/>
            <person name="Castelle C.J."/>
            <person name="Probst A.J."/>
            <person name="Thomas B.C."/>
            <person name="Singh A."/>
            <person name="Wilkins M.J."/>
            <person name="Karaoz U."/>
            <person name="Brodie E.L."/>
            <person name="Williams K.H."/>
            <person name="Hubbard S.S."/>
            <person name="Banfield J.F."/>
        </authorList>
    </citation>
    <scope>NUCLEOTIDE SEQUENCE [LARGE SCALE GENOMIC DNA]</scope>
</reference>